<feature type="domain" description="DM2" evidence="1">
    <location>
        <begin position="210"/>
        <end position="287"/>
    </location>
</feature>
<dbReference type="PROSITE" id="PS51925">
    <property type="entry name" value="SWIB_MDM2"/>
    <property type="match status" value="1"/>
</dbReference>
<dbReference type="AlphaFoldDB" id="A0A2T0FF80"/>
<accession>A0A2T0FF80</accession>
<dbReference type="CDD" id="cd10568">
    <property type="entry name" value="SWIB_like"/>
    <property type="match status" value="1"/>
</dbReference>
<dbReference type="SUPFAM" id="SSF47592">
    <property type="entry name" value="SWIB/MDM2 domain"/>
    <property type="match status" value="1"/>
</dbReference>
<keyword evidence="3" id="KW-1185">Reference proteome</keyword>
<dbReference type="RefSeq" id="XP_024663580.1">
    <property type="nucleotide sequence ID" value="XM_024807812.1"/>
</dbReference>
<gene>
    <name evidence="2" type="ORF">B9G98_01254</name>
</gene>
<evidence type="ECO:0000313" key="2">
    <source>
        <dbReference type="EMBL" id="PRT53634.1"/>
    </source>
</evidence>
<dbReference type="InterPro" id="IPR003121">
    <property type="entry name" value="SWIB_MDM2_domain"/>
</dbReference>
<dbReference type="OrthoDB" id="10263741at2759"/>
<dbReference type="PANTHER" id="PTHR13844">
    <property type="entry name" value="SWI/SNF-RELATED MATRIX-ASSOCIATED ACTIN-DEPENDENT REGULATOR OF CHROMATIN SUBFAMILY D"/>
    <property type="match status" value="1"/>
</dbReference>
<evidence type="ECO:0000313" key="3">
    <source>
        <dbReference type="Proteomes" id="UP000238350"/>
    </source>
</evidence>
<reference evidence="2 3" key="1">
    <citation type="submission" date="2017-04" db="EMBL/GenBank/DDBJ databases">
        <title>Genome sequencing of [Candida] sorbophila.</title>
        <authorList>
            <person name="Ahn J.O."/>
        </authorList>
    </citation>
    <scope>NUCLEOTIDE SEQUENCE [LARGE SCALE GENOMIC DNA]</scope>
    <source>
        <strain evidence="2 3">DS02</strain>
    </source>
</reference>
<dbReference type="SMART" id="SM00151">
    <property type="entry name" value="SWIB"/>
    <property type="match status" value="1"/>
</dbReference>
<comment type="caution">
    <text evidence="2">The sequence shown here is derived from an EMBL/GenBank/DDBJ whole genome shotgun (WGS) entry which is preliminary data.</text>
</comment>
<dbReference type="EMBL" id="NDIQ01000001">
    <property type="protein sequence ID" value="PRT53634.1"/>
    <property type="molecule type" value="Genomic_DNA"/>
</dbReference>
<dbReference type="Pfam" id="PF02201">
    <property type="entry name" value="SWIB"/>
    <property type="match status" value="1"/>
</dbReference>
<dbReference type="Proteomes" id="UP000238350">
    <property type="component" value="Unassembled WGS sequence"/>
</dbReference>
<sequence length="420" mass="48297">MPTRIGERQFKRKPTDRKLRESVLETIPEAKLLIELQKAEVRLDTTVNRKRLDLQDVVGRSMRRNKTLRIFISSSVTGQPWQTGNTMQTDFDFGDMSPPVQSLPEWMLRIEGRLVDEGSDHHRLFSSMFTSIIIELHREGDSNNADPAELGLPEPPAGVPPVDAGPKPEIVEWHEPPPHSTEQRIDFDGIDIRRGGETPVKAKIILQLKEYPAKFKLSPALADVLGVDEESKPGAVVALWQYIRFHKLQDIDEKRNIKCDPALKKLFNRDQLSFPQLVELLGPHLTPRDPIVLEYMIEPQTDKENRDVAYDVPLQVDDPLRSDLITMLDSWHQDNIALSKQDEQLVQDVQQLNLLAMQREFYQKLADNPQKLLDDWVATQARDLKAIYSHRQFSEEAVRHSSFYKDDVLNSSIHLFLNSR</sequence>
<proteinExistence type="predicted"/>
<evidence type="ECO:0000259" key="1">
    <source>
        <dbReference type="PROSITE" id="PS51925"/>
    </source>
</evidence>
<dbReference type="InterPro" id="IPR019835">
    <property type="entry name" value="SWIB_domain"/>
</dbReference>
<dbReference type="GeneID" id="36515003"/>
<dbReference type="STRING" id="45607.A0A2T0FF80"/>
<name>A0A2T0FF80_9ASCO</name>
<protein>
    <submittedName>
        <fullName evidence="2">SWI/SNF and RSC complexes subunit ssr3</fullName>
    </submittedName>
</protein>
<dbReference type="Gene3D" id="1.10.245.10">
    <property type="entry name" value="SWIB/MDM2 domain"/>
    <property type="match status" value="1"/>
</dbReference>
<organism evidence="2 3">
    <name type="scientific">Wickerhamiella sorbophila</name>
    <dbReference type="NCBI Taxonomy" id="45607"/>
    <lineage>
        <taxon>Eukaryota</taxon>
        <taxon>Fungi</taxon>
        <taxon>Dikarya</taxon>
        <taxon>Ascomycota</taxon>
        <taxon>Saccharomycotina</taxon>
        <taxon>Dipodascomycetes</taxon>
        <taxon>Dipodascales</taxon>
        <taxon>Trichomonascaceae</taxon>
        <taxon>Wickerhamiella</taxon>
    </lineage>
</organism>
<dbReference type="InterPro" id="IPR036885">
    <property type="entry name" value="SWIB_MDM2_dom_sf"/>
</dbReference>